<feature type="domain" description="NADPH-dependent FMN reductase-like" evidence="4">
    <location>
        <begin position="3"/>
        <end position="144"/>
    </location>
</feature>
<evidence type="ECO:0000313" key="5">
    <source>
        <dbReference type="EMBL" id="RIE04017.1"/>
    </source>
</evidence>
<keyword evidence="3 5" id="KW-0560">Oxidoreductase</keyword>
<dbReference type="InterPro" id="IPR051814">
    <property type="entry name" value="NAD(P)H-dep_FMN_reductase"/>
</dbReference>
<name>A0A398CVW0_9BACL</name>
<dbReference type="OrthoDB" id="1643408at2"/>
<organism evidence="5 6">
    <name type="scientific">Cohnella faecalis</name>
    <dbReference type="NCBI Taxonomy" id="2315694"/>
    <lineage>
        <taxon>Bacteria</taxon>
        <taxon>Bacillati</taxon>
        <taxon>Bacillota</taxon>
        <taxon>Bacilli</taxon>
        <taxon>Bacillales</taxon>
        <taxon>Paenibacillaceae</taxon>
        <taxon>Cohnella</taxon>
    </lineage>
</organism>
<dbReference type="AlphaFoldDB" id="A0A398CVW0"/>
<keyword evidence="6" id="KW-1185">Reference proteome</keyword>
<dbReference type="PANTHER" id="PTHR43408">
    <property type="entry name" value="FMN REDUCTASE (NADPH)"/>
    <property type="match status" value="1"/>
</dbReference>
<dbReference type="InterPro" id="IPR020048">
    <property type="entry name" value="NADPH-dep_FMN_reduc_SsuE"/>
</dbReference>
<comment type="caution">
    <text evidence="5">The sequence shown here is derived from an EMBL/GenBank/DDBJ whole genome shotgun (WGS) entry which is preliminary data.</text>
</comment>
<dbReference type="Gene3D" id="3.40.50.360">
    <property type="match status" value="1"/>
</dbReference>
<dbReference type="PANTHER" id="PTHR43408:SF1">
    <property type="entry name" value="FMN REDUCTASE (NADPH)"/>
    <property type="match status" value="1"/>
</dbReference>
<dbReference type="RefSeq" id="WP_119148693.1">
    <property type="nucleotide sequence ID" value="NZ_JBHSOV010000038.1"/>
</dbReference>
<dbReference type="Proteomes" id="UP000266340">
    <property type="component" value="Unassembled WGS sequence"/>
</dbReference>
<dbReference type="InterPro" id="IPR029039">
    <property type="entry name" value="Flavoprotein-like_sf"/>
</dbReference>
<dbReference type="Pfam" id="PF03358">
    <property type="entry name" value="FMN_red"/>
    <property type="match status" value="1"/>
</dbReference>
<accession>A0A398CVW0</accession>
<protein>
    <submittedName>
        <fullName evidence="5">FMN reductase (NADPH)</fullName>
        <ecNumber evidence="5">1.5.1.38</ecNumber>
    </submittedName>
</protein>
<dbReference type="GO" id="GO:0052873">
    <property type="term" value="F:FMN reductase (NADPH) activity"/>
    <property type="evidence" value="ECO:0007669"/>
    <property type="project" value="UniProtKB-EC"/>
</dbReference>
<dbReference type="InterPro" id="IPR005025">
    <property type="entry name" value="FMN_Rdtase-like_dom"/>
</dbReference>
<dbReference type="NCBIfam" id="TIGR03567">
    <property type="entry name" value="FMN_reduc_SsuE"/>
    <property type="match status" value="1"/>
</dbReference>
<evidence type="ECO:0000256" key="2">
    <source>
        <dbReference type="ARBA" id="ARBA00022643"/>
    </source>
</evidence>
<evidence type="ECO:0000256" key="3">
    <source>
        <dbReference type="ARBA" id="ARBA00023002"/>
    </source>
</evidence>
<dbReference type="GO" id="GO:0046306">
    <property type="term" value="P:alkanesulfonate catabolic process"/>
    <property type="evidence" value="ECO:0007669"/>
    <property type="project" value="InterPro"/>
</dbReference>
<dbReference type="SUPFAM" id="SSF52218">
    <property type="entry name" value="Flavoproteins"/>
    <property type="match status" value="1"/>
</dbReference>
<dbReference type="EC" id="1.5.1.38" evidence="5"/>
<sequence length="188" mass="20164">MSKIVIISGSPTPGSRLNALIQSVESSLLAQGVEVNHIRVAELPAEALLHANFKDEAIVNAVSLVGDADGVVIASPVYKASFTGVLKAFLDLLPQTGLHGKISLPLFIGGTIAHLLSIDYALKPVLTALGGRHILGGVYAIDQWVERLEDGGFRLAEELRERLDKASADLIEELKWLDIRAKEKAVVQ</sequence>
<evidence type="ECO:0000313" key="6">
    <source>
        <dbReference type="Proteomes" id="UP000266340"/>
    </source>
</evidence>
<keyword evidence="2" id="KW-0288">FMN</keyword>
<reference evidence="5 6" key="1">
    <citation type="submission" date="2018-09" db="EMBL/GenBank/DDBJ databases">
        <title>Cohnella cavernae sp. nov., isolated from a karst cave.</title>
        <authorList>
            <person name="Zhu H."/>
        </authorList>
    </citation>
    <scope>NUCLEOTIDE SEQUENCE [LARGE SCALE GENOMIC DNA]</scope>
    <source>
        <strain evidence="5 6">K2E09-144</strain>
    </source>
</reference>
<dbReference type="EMBL" id="QXJM01000029">
    <property type="protein sequence ID" value="RIE04017.1"/>
    <property type="molecule type" value="Genomic_DNA"/>
</dbReference>
<gene>
    <name evidence="5" type="primary">ssuE</name>
    <name evidence="5" type="ORF">D3H35_08665</name>
</gene>
<proteinExistence type="predicted"/>
<evidence type="ECO:0000256" key="1">
    <source>
        <dbReference type="ARBA" id="ARBA00022630"/>
    </source>
</evidence>
<evidence type="ECO:0000259" key="4">
    <source>
        <dbReference type="Pfam" id="PF03358"/>
    </source>
</evidence>
<keyword evidence="1" id="KW-0285">Flavoprotein</keyword>